<proteinExistence type="predicted"/>
<gene>
    <name evidence="3" type="ORF">BDZ94DRAFT_1196067</name>
</gene>
<dbReference type="Gene3D" id="1.20.1050.80">
    <property type="entry name" value="VPS9 domain"/>
    <property type="match status" value="2"/>
</dbReference>
<dbReference type="GO" id="GO:0005085">
    <property type="term" value="F:guanyl-nucleotide exchange factor activity"/>
    <property type="evidence" value="ECO:0007669"/>
    <property type="project" value="InterPro"/>
</dbReference>
<feature type="compositionally biased region" description="Low complexity" evidence="1">
    <location>
        <begin position="45"/>
        <end position="59"/>
    </location>
</feature>
<dbReference type="GO" id="GO:0031267">
    <property type="term" value="F:small GTPase binding"/>
    <property type="evidence" value="ECO:0007669"/>
    <property type="project" value="TreeGrafter"/>
</dbReference>
<reference evidence="3" key="1">
    <citation type="submission" date="2020-11" db="EMBL/GenBank/DDBJ databases">
        <authorList>
            <consortium name="DOE Joint Genome Institute"/>
            <person name="Ahrendt S."/>
            <person name="Riley R."/>
            <person name="Andreopoulos W."/>
            <person name="Labutti K."/>
            <person name="Pangilinan J."/>
            <person name="Ruiz-Duenas F.J."/>
            <person name="Barrasa J.M."/>
            <person name="Sanchez-Garcia M."/>
            <person name="Camarero S."/>
            <person name="Miyauchi S."/>
            <person name="Serrano A."/>
            <person name="Linde D."/>
            <person name="Babiker R."/>
            <person name="Drula E."/>
            <person name="Ayuso-Fernandez I."/>
            <person name="Pacheco R."/>
            <person name="Padilla G."/>
            <person name="Ferreira P."/>
            <person name="Barriuso J."/>
            <person name="Kellner H."/>
            <person name="Castanera R."/>
            <person name="Alfaro M."/>
            <person name="Ramirez L."/>
            <person name="Pisabarro A.G."/>
            <person name="Kuo A."/>
            <person name="Tritt A."/>
            <person name="Lipzen A."/>
            <person name="He G."/>
            <person name="Yan M."/>
            <person name="Ng V."/>
            <person name="Cullen D."/>
            <person name="Martin F."/>
            <person name="Rosso M.-N."/>
            <person name="Henrissat B."/>
            <person name="Hibbett D."/>
            <person name="Martinez A.T."/>
            <person name="Grigoriev I.V."/>
        </authorList>
    </citation>
    <scope>NUCLEOTIDE SEQUENCE</scope>
    <source>
        <strain evidence="3">CBS 247.69</strain>
    </source>
</reference>
<dbReference type="EMBL" id="MU150283">
    <property type="protein sequence ID" value="KAF9461521.1"/>
    <property type="molecule type" value="Genomic_DNA"/>
</dbReference>
<feature type="domain" description="VPS9" evidence="2">
    <location>
        <begin position="518"/>
        <end position="793"/>
    </location>
</feature>
<feature type="region of interest" description="Disordered" evidence="1">
    <location>
        <begin position="459"/>
        <end position="478"/>
    </location>
</feature>
<feature type="compositionally biased region" description="Low complexity" evidence="1">
    <location>
        <begin position="276"/>
        <end position="289"/>
    </location>
</feature>
<organism evidence="3 4">
    <name type="scientific">Collybia nuda</name>
    <dbReference type="NCBI Taxonomy" id="64659"/>
    <lineage>
        <taxon>Eukaryota</taxon>
        <taxon>Fungi</taxon>
        <taxon>Dikarya</taxon>
        <taxon>Basidiomycota</taxon>
        <taxon>Agaricomycotina</taxon>
        <taxon>Agaricomycetes</taxon>
        <taxon>Agaricomycetidae</taxon>
        <taxon>Agaricales</taxon>
        <taxon>Tricholomatineae</taxon>
        <taxon>Clitocybaceae</taxon>
        <taxon>Collybia</taxon>
    </lineage>
</organism>
<dbReference type="AlphaFoldDB" id="A0A9P5Y581"/>
<evidence type="ECO:0000256" key="1">
    <source>
        <dbReference type="SAM" id="MobiDB-lite"/>
    </source>
</evidence>
<dbReference type="GO" id="GO:0016192">
    <property type="term" value="P:vesicle-mediated transport"/>
    <property type="evidence" value="ECO:0007669"/>
    <property type="project" value="InterPro"/>
</dbReference>
<feature type="compositionally biased region" description="Polar residues" evidence="1">
    <location>
        <begin position="1051"/>
        <end position="1060"/>
    </location>
</feature>
<dbReference type="InterPro" id="IPR003123">
    <property type="entry name" value="VPS9"/>
</dbReference>
<dbReference type="GO" id="GO:0005829">
    <property type="term" value="C:cytosol"/>
    <property type="evidence" value="ECO:0007669"/>
    <property type="project" value="TreeGrafter"/>
</dbReference>
<comment type="caution">
    <text evidence="3">The sequence shown here is derived from an EMBL/GenBank/DDBJ whole genome shotgun (WGS) entry which is preliminary data.</text>
</comment>
<feature type="region of interest" description="Disordered" evidence="1">
    <location>
        <begin position="37"/>
        <end position="94"/>
    </location>
</feature>
<keyword evidence="4" id="KW-1185">Reference proteome</keyword>
<sequence>MSSTRDHLFPATSIGRTQGSRLQRVPSHELLTAHPLLSNQPQLPGSEHGTTSSSGATGSQRYVPYTPRQRVTPTSATTGTTVHPPSPQHQQGDATSKLQLMNMKSAAQGVGLDTGTVGWAMLEKLVSESDQHSGDWSDIWTAVTTGKATLLLPLEQSSTHDYLTADFIKDHTILYDGSSRKNVPIVTLSGLRGTLDGQTLTFRSSLHPSSKYFQDLLVPSTRVTALAALPNLPDLPFSTSISYPTFVVPAHTPAIPLPPRIPSAFPPKPPLPPRPANRAASTPTAVTSTSRISNPFASLFGTSTSVVKPPASAAPPVPANVSPPASLRSFEAHSSPDVITEISAFTIEQKIVRKDVGKEINKALRKEVKSSLNEAYLPTWSIDRVNEFTAEWFPFIKDVARPPGGRPGRGMGEKGDNSHKYVINWFSETPEASSQRLQDFYLEIEQDLRVGGFIARGKADTGDAEGEKSASPAFGDEKRVREKIDGEAKIKEAIDVIERTICSLFYDRLYMQPTSDDASHDETLSSRVAALNMLDLGLEHLDINVENAGPELDLVVTACGDMLSQLDACRSPGDKAAILVAAHKTVVDGLTRLPPIRLMSEEESKTLKAKTAKLREKVGVQPRGEDGKLRILAPTVAGEVEPKDLSPSDTSPTELVAPEQVNDDLKTPRAPVQPSQSSPIPTIVEPVLESKLKKDNNTQVESLHSDSLVVPGASSPKLTVSPAPKEPTPVSGDVLLPLIIFSVVKTNPPRLVSNLLYTQRYRNQSVGGEESYCLINLMAVAEFLENVDLAALGLGDSDKVLSAADLTPIPLNRSPVTAETPLASVDGLPGSLRDRVEQANKVITGVVDSSFGMLRAFLPNTPAIAPLTPPVDGDQSAAPWNSVKPGFGLLRRESGFSIKGIASALPIGRAGTARSGAGEESGQQLVTVSRPGSVKSLIRGDKGEGEGSEIEGDEDSEDDSDDEGDENEDDDEAGETGGDDTSGFGDARSIRSFESMMNAKGKKKERMGAATRKSLTDRLAHMSSLAGLKGSPPSRRATLHPHGSTHRPDSPGSSRAQSPTGLHLAPPIQRFVDCTPGDLRLSEVGELLRDYRRLVEGIRAVGGFDE</sequence>
<feature type="region of interest" description="Disordered" evidence="1">
    <location>
        <begin position="262"/>
        <end position="289"/>
    </location>
</feature>
<dbReference type="Pfam" id="PF02204">
    <property type="entry name" value="VPS9"/>
    <property type="match status" value="1"/>
</dbReference>
<feature type="region of interest" description="Disordered" evidence="1">
    <location>
        <begin position="1"/>
        <end position="22"/>
    </location>
</feature>
<dbReference type="OrthoDB" id="10264848at2759"/>
<dbReference type="PANTHER" id="PTHR23101:SF25">
    <property type="entry name" value="GTPASE-ACTIVATING PROTEIN AND VPS9 DOMAIN-CONTAINING PROTEIN 1"/>
    <property type="match status" value="1"/>
</dbReference>
<feature type="compositionally biased region" description="Acidic residues" evidence="1">
    <location>
        <begin position="946"/>
        <end position="978"/>
    </location>
</feature>
<dbReference type="SUPFAM" id="SSF109993">
    <property type="entry name" value="VPS9 domain"/>
    <property type="match status" value="1"/>
</dbReference>
<feature type="region of interest" description="Disordered" evidence="1">
    <location>
        <begin position="634"/>
        <end position="683"/>
    </location>
</feature>
<evidence type="ECO:0000313" key="4">
    <source>
        <dbReference type="Proteomes" id="UP000807353"/>
    </source>
</evidence>
<accession>A0A9P5Y581</accession>
<dbReference type="InterPro" id="IPR037191">
    <property type="entry name" value="VPS9_dom_sf"/>
</dbReference>
<feature type="compositionally biased region" description="Basic and acidic residues" evidence="1">
    <location>
        <begin position="459"/>
        <end position="468"/>
    </location>
</feature>
<dbReference type="GO" id="GO:0030139">
    <property type="term" value="C:endocytic vesicle"/>
    <property type="evidence" value="ECO:0007669"/>
    <property type="project" value="TreeGrafter"/>
</dbReference>
<evidence type="ECO:0000313" key="3">
    <source>
        <dbReference type="EMBL" id="KAF9461521.1"/>
    </source>
</evidence>
<feature type="compositionally biased region" description="Pro residues" evidence="1">
    <location>
        <begin position="262"/>
        <end position="275"/>
    </location>
</feature>
<evidence type="ECO:0000259" key="2">
    <source>
        <dbReference type="PROSITE" id="PS51205"/>
    </source>
</evidence>
<name>A0A9P5Y581_9AGAR</name>
<feature type="region of interest" description="Disordered" evidence="1">
    <location>
        <begin position="911"/>
        <end position="1068"/>
    </location>
</feature>
<dbReference type="InterPro" id="IPR045046">
    <property type="entry name" value="Vps9-like"/>
</dbReference>
<feature type="compositionally biased region" description="Low complexity" evidence="1">
    <location>
        <begin position="72"/>
        <end position="81"/>
    </location>
</feature>
<dbReference type="Proteomes" id="UP000807353">
    <property type="component" value="Unassembled WGS sequence"/>
</dbReference>
<protein>
    <recommendedName>
        <fullName evidence="2">VPS9 domain-containing protein</fullName>
    </recommendedName>
</protein>
<dbReference type="PANTHER" id="PTHR23101">
    <property type="entry name" value="RAB GDP/GTP EXCHANGE FACTOR"/>
    <property type="match status" value="1"/>
</dbReference>
<dbReference type="PROSITE" id="PS51205">
    <property type="entry name" value="VPS9"/>
    <property type="match status" value="1"/>
</dbReference>